<proteinExistence type="predicted"/>
<dbReference type="AlphaFoldDB" id="A0A9X2MP57"/>
<dbReference type="InterPro" id="IPR001647">
    <property type="entry name" value="HTH_TetR"/>
</dbReference>
<evidence type="ECO:0000256" key="3">
    <source>
        <dbReference type="ARBA" id="ARBA00023163"/>
    </source>
</evidence>
<dbReference type="GO" id="GO:0003700">
    <property type="term" value="F:DNA-binding transcription factor activity"/>
    <property type="evidence" value="ECO:0007669"/>
    <property type="project" value="TreeGrafter"/>
</dbReference>
<dbReference type="Gene3D" id="1.10.357.10">
    <property type="entry name" value="Tetracycline Repressor, domain 2"/>
    <property type="match status" value="1"/>
</dbReference>
<dbReference type="InterPro" id="IPR023772">
    <property type="entry name" value="DNA-bd_HTH_TetR-type_CS"/>
</dbReference>
<dbReference type="InterPro" id="IPR050109">
    <property type="entry name" value="HTH-type_TetR-like_transc_reg"/>
</dbReference>
<accession>A0A9X2MP57</accession>
<keyword evidence="1" id="KW-0805">Transcription regulation</keyword>
<dbReference type="SUPFAM" id="SSF48498">
    <property type="entry name" value="Tetracyclin repressor-like, C-terminal domain"/>
    <property type="match status" value="1"/>
</dbReference>
<dbReference type="SUPFAM" id="SSF46689">
    <property type="entry name" value="Homeodomain-like"/>
    <property type="match status" value="1"/>
</dbReference>
<keyword evidence="7" id="KW-1185">Reference proteome</keyword>
<evidence type="ECO:0000256" key="4">
    <source>
        <dbReference type="PROSITE-ProRule" id="PRU00335"/>
    </source>
</evidence>
<evidence type="ECO:0000256" key="2">
    <source>
        <dbReference type="ARBA" id="ARBA00023125"/>
    </source>
</evidence>
<keyword evidence="2 4" id="KW-0238">DNA-binding</keyword>
<comment type="caution">
    <text evidence="6">The sequence shown here is derived from an EMBL/GenBank/DDBJ whole genome shotgun (WGS) entry which is preliminary data.</text>
</comment>
<organism evidence="6 7">
    <name type="scientific">Paenibacillus soyae</name>
    <dbReference type="NCBI Taxonomy" id="2969249"/>
    <lineage>
        <taxon>Bacteria</taxon>
        <taxon>Bacillati</taxon>
        <taxon>Bacillota</taxon>
        <taxon>Bacilli</taxon>
        <taxon>Bacillales</taxon>
        <taxon>Paenibacillaceae</taxon>
        <taxon>Paenibacillus</taxon>
    </lineage>
</organism>
<evidence type="ECO:0000313" key="6">
    <source>
        <dbReference type="EMBL" id="MCR2803890.1"/>
    </source>
</evidence>
<feature type="DNA-binding region" description="H-T-H motif" evidence="4">
    <location>
        <begin position="31"/>
        <end position="50"/>
    </location>
</feature>
<feature type="domain" description="HTH tetR-type" evidence="5">
    <location>
        <begin position="8"/>
        <end position="68"/>
    </location>
</feature>
<dbReference type="Proteomes" id="UP001141950">
    <property type="component" value="Unassembled WGS sequence"/>
</dbReference>
<evidence type="ECO:0000313" key="7">
    <source>
        <dbReference type="Proteomes" id="UP001141950"/>
    </source>
</evidence>
<dbReference type="PANTHER" id="PTHR30055:SF234">
    <property type="entry name" value="HTH-TYPE TRANSCRIPTIONAL REGULATOR BETI"/>
    <property type="match status" value="1"/>
</dbReference>
<dbReference type="EMBL" id="JANIPJ010000004">
    <property type="protein sequence ID" value="MCR2803890.1"/>
    <property type="molecule type" value="Genomic_DNA"/>
</dbReference>
<dbReference type="GO" id="GO:0000976">
    <property type="term" value="F:transcription cis-regulatory region binding"/>
    <property type="evidence" value="ECO:0007669"/>
    <property type="project" value="TreeGrafter"/>
</dbReference>
<protein>
    <submittedName>
        <fullName evidence="6">TetR/AcrR family transcriptional regulator</fullName>
    </submittedName>
</protein>
<keyword evidence="3" id="KW-0804">Transcription</keyword>
<dbReference type="RefSeq" id="WP_257444515.1">
    <property type="nucleotide sequence ID" value="NZ_JANIPJ010000004.1"/>
</dbReference>
<dbReference type="PRINTS" id="PR00455">
    <property type="entry name" value="HTHTETR"/>
</dbReference>
<dbReference type="PROSITE" id="PS01081">
    <property type="entry name" value="HTH_TETR_1"/>
    <property type="match status" value="1"/>
</dbReference>
<evidence type="ECO:0000259" key="5">
    <source>
        <dbReference type="PROSITE" id="PS50977"/>
    </source>
</evidence>
<dbReference type="Pfam" id="PF00440">
    <property type="entry name" value="TetR_N"/>
    <property type="match status" value="1"/>
</dbReference>
<evidence type="ECO:0000256" key="1">
    <source>
        <dbReference type="ARBA" id="ARBA00023015"/>
    </source>
</evidence>
<dbReference type="InterPro" id="IPR036271">
    <property type="entry name" value="Tet_transcr_reg_TetR-rel_C_sf"/>
</dbReference>
<reference evidence="6" key="1">
    <citation type="submission" date="2022-08" db="EMBL/GenBank/DDBJ databases">
        <title>The genomic sequence of strain Paenibacillus sp. SCIV0701.</title>
        <authorList>
            <person name="Zhao H."/>
        </authorList>
    </citation>
    <scope>NUCLEOTIDE SEQUENCE</scope>
    <source>
        <strain evidence="6">SCIV0701</strain>
    </source>
</reference>
<dbReference type="PANTHER" id="PTHR30055">
    <property type="entry name" value="HTH-TYPE TRANSCRIPTIONAL REGULATOR RUTR"/>
    <property type="match status" value="1"/>
</dbReference>
<name>A0A9X2MP57_9BACL</name>
<sequence length="194" mass="21964">MLREEKKKEVKERIIVTAVELFKQKGFEQVTVQEITQACGIAKGTFFNYFEKKEQVLLHVAGSYRELMEQLVRNNSDGNLKERLIGLFRDLAAVYRKRADILRPALIESIKAGPKSSDQASNFLIFEETLRGVIEQASANGTFRSRWDSKVSASILSAIFVQALIQSASFETEESMMHAIEQQVQAAWEGLSDE</sequence>
<dbReference type="PROSITE" id="PS50977">
    <property type="entry name" value="HTH_TETR_2"/>
    <property type="match status" value="1"/>
</dbReference>
<dbReference type="InterPro" id="IPR009057">
    <property type="entry name" value="Homeodomain-like_sf"/>
</dbReference>
<gene>
    <name evidence="6" type="ORF">NQZ67_08340</name>
</gene>